<name>A0A1I1HDB4_9LACT</name>
<organism evidence="10 11">
    <name type="scientific">Alkalibacterium subtropicum</name>
    <dbReference type="NCBI Taxonomy" id="753702"/>
    <lineage>
        <taxon>Bacteria</taxon>
        <taxon>Bacillati</taxon>
        <taxon>Bacillota</taxon>
        <taxon>Bacilli</taxon>
        <taxon>Lactobacillales</taxon>
        <taxon>Carnobacteriaceae</taxon>
        <taxon>Alkalibacterium</taxon>
    </lineage>
</organism>
<evidence type="ECO:0000256" key="7">
    <source>
        <dbReference type="ARBA" id="ARBA00049158"/>
    </source>
</evidence>
<dbReference type="InterPro" id="IPR004013">
    <property type="entry name" value="PHP_dom"/>
</dbReference>
<evidence type="ECO:0000256" key="2">
    <source>
        <dbReference type="ARBA" id="ARBA00009152"/>
    </source>
</evidence>
<dbReference type="OrthoDB" id="9775255at2"/>
<dbReference type="CDD" id="cd12110">
    <property type="entry name" value="PHP_HisPPase_Hisj_like"/>
    <property type="match status" value="1"/>
</dbReference>
<dbReference type="Gene3D" id="3.20.20.140">
    <property type="entry name" value="Metal-dependent hydrolases"/>
    <property type="match status" value="1"/>
</dbReference>
<keyword evidence="6 8" id="KW-0368">Histidine biosynthesis</keyword>
<evidence type="ECO:0000256" key="4">
    <source>
        <dbReference type="ARBA" id="ARBA00022605"/>
    </source>
</evidence>
<dbReference type="PANTHER" id="PTHR21039:SF0">
    <property type="entry name" value="HISTIDINOL-PHOSPHATASE"/>
    <property type="match status" value="1"/>
</dbReference>
<dbReference type="EMBL" id="FOLT01000004">
    <property type="protein sequence ID" value="SFC21695.1"/>
    <property type="molecule type" value="Genomic_DNA"/>
</dbReference>
<sequence length="261" mass="30314">MTADNHVHTHFCPHGSDDEMEAYVKTAISKGLNQLTFTEHAPLPIEDTTPLKDSAMRSEDVEVYLKRGKELKEKYAEQITINTGFEIDYIEGKEEATKTFLQRYPETVPHSLLSVHFLKMSEEDYFCIDYGKDEFLKKMNDTGYEKLAQLYEETLLKALSVPFGKWTPKRIGHITLINKFSEAHDHQDIVNWEGILEQVKHNRYDLDYNFAGLDKPFYKKTYPDEALVKRAVEKGIRLIYGSDAHEAKDTGRYFERGMNDE</sequence>
<dbReference type="Proteomes" id="UP000199612">
    <property type="component" value="Unassembled WGS sequence"/>
</dbReference>
<gene>
    <name evidence="10" type="ORF">SAMN04488102_10417</name>
</gene>
<keyword evidence="4 8" id="KW-0028">Amino-acid biosynthesis</keyword>
<dbReference type="SUPFAM" id="SSF89550">
    <property type="entry name" value="PHP domain-like"/>
    <property type="match status" value="1"/>
</dbReference>
<proteinExistence type="inferred from homology"/>
<comment type="catalytic activity">
    <reaction evidence="7 8">
        <text>L-histidinol phosphate + H2O = L-histidinol + phosphate</text>
        <dbReference type="Rhea" id="RHEA:14465"/>
        <dbReference type="ChEBI" id="CHEBI:15377"/>
        <dbReference type="ChEBI" id="CHEBI:43474"/>
        <dbReference type="ChEBI" id="CHEBI:57699"/>
        <dbReference type="ChEBI" id="CHEBI:57980"/>
        <dbReference type="EC" id="3.1.3.15"/>
    </reaction>
</comment>
<dbReference type="RefSeq" id="WP_091529239.1">
    <property type="nucleotide sequence ID" value="NZ_FOLT01000004.1"/>
</dbReference>
<comment type="similarity">
    <text evidence="2 8">Belongs to the PHP hydrolase family. HisK subfamily.</text>
</comment>
<evidence type="ECO:0000313" key="11">
    <source>
        <dbReference type="Proteomes" id="UP000199612"/>
    </source>
</evidence>
<dbReference type="GO" id="GO:0000105">
    <property type="term" value="P:L-histidine biosynthetic process"/>
    <property type="evidence" value="ECO:0007669"/>
    <property type="project" value="UniProtKB-UniRule"/>
</dbReference>
<evidence type="ECO:0000256" key="1">
    <source>
        <dbReference type="ARBA" id="ARBA00004970"/>
    </source>
</evidence>
<evidence type="ECO:0000256" key="5">
    <source>
        <dbReference type="ARBA" id="ARBA00022801"/>
    </source>
</evidence>
<dbReference type="STRING" id="753702.SAMN04488102_10417"/>
<evidence type="ECO:0000256" key="8">
    <source>
        <dbReference type="RuleBase" id="RU366003"/>
    </source>
</evidence>
<feature type="domain" description="PHP" evidence="9">
    <location>
        <begin position="4"/>
        <end position="191"/>
    </location>
</feature>
<dbReference type="GO" id="GO:0004401">
    <property type="term" value="F:histidinol-phosphatase activity"/>
    <property type="evidence" value="ECO:0007669"/>
    <property type="project" value="UniProtKB-UniRule"/>
</dbReference>
<dbReference type="NCBIfam" id="TIGR01856">
    <property type="entry name" value="hisJ_fam"/>
    <property type="match status" value="1"/>
</dbReference>
<dbReference type="InterPro" id="IPR010140">
    <property type="entry name" value="Histidinol_P_phosphatase_HisJ"/>
</dbReference>
<dbReference type="EC" id="3.1.3.15" evidence="3 8"/>
<evidence type="ECO:0000256" key="3">
    <source>
        <dbReference type="ARBA" id="ARBA00013085"/>
    </source>
</evidence>
<evidence type="ECO:0000259" key="9">
    <source>
        <dbReference type="Pfam" id="PF02811"/>
    </source>
</evidence>
<dbReference type="PANTHER" id="PTHR21039">
    <property type="entry name" value="HISTIDINOL PHOSPHATASE-RELATED"/>
    <property type="match status" value="1"/>
</dbReference>
<accession>A0A1I1HDB4</accession>
<dbReference type="GO" id="GO:0005737">
    <property type="term" value="C:cytoplasm"/>
    <property type="evidence" value="ECO:0007669"/>
    <property type="project" value="TreeGrafter"/>
</dbReference>
<evidence type="ECO:0000256" key="6">
    <source>
        <dbReference type="ARBA" id="ARBA00023102"/>
    </source>
</evidence>
<dbReference type="Pfam" id="PF02811">
    <property type="entry name" value="PHP"/>
    <property type="match status" value="1"/>
</dbReference>
<dbReference type="UniPathway" id="UPA00031">
    <property type="reaction ID" value="UER00013"/>
</dbReference>
<dbReference type="AlphaFoldDB" id="A0A1I1HDB4"/>
<dbReference type="NCBIfam" id="NF005996">
    <property type="entry name" value="PRK08123.1"/>
    <property type="match status" value="1"/>
</dbReference>
<dbReference type="InterPro" id="IPR016195">
    <property type="entry name" value="Pol/histidinol_Pase-like"/>
</dbReference>
<keyword evidence="11" id="KW-1185">Reference proteome</keyword>
<keyword evidence="5 8" id="KW-0378">Hydrolase</keyword>
<comment type="pathway">
    <text evidence="1 8">Amino-acid biosynthesis; L-histidine biosynthesis; L-histidine from 5-phospho-alpha-D-ribose 1-diphosphate: step 8/9.</text>
</comment>
<reference evidence="11" key="1">
    <citation type="submission" date="2016-10" db="EMBL/GenBank/DDBJ databases">
        <authorList>
            <person name="Varghese N."/>
            <person name="Submissions S."/>
        </authorList>
    </citation>
    <scope>NUCLEOTIDE SEQUENCE [LARGE SCALE GENOMIC DNA]</scope>
    <source>
        <strain evidence="11">DSM 23664</strain>
    </source>
</reference>
<protein>
    <recommendedName>
        <fullName evidence="3 8">Histidinol-phosphatase</fullName>
        <shortName evidence="8">HolPase</shortName>
        <ecNumber evidence="3 8">3.1.3.15</ecNumber>
    </recommendedName>
</protein>
<evidence type="ECO:0000313" key="10">
    <source>
        <dbReference type="EMBL" id="SFC21695.1"/>
    </source>
</evidence>